<accession>A0A9D4IM84</accession>
<proteinExistence type="predicted"/>
<dbReference type="Proteomes" id="UP000828390">
    <property type="component" value="Unassembled WGS sequence"/>
</dbReference>
<sequence>MDDVVASKIEELVVESGVTNVEEMQRHISTFVKNTSVPTPSKTKRRFRPTNKSIRNHMDKAEKQGLKSSDDQDNLVELVSLSYELLHKSCRNSPPDLVRNLYVYIYVISDPDIYTQGTTSEVEKNPYYMYIV</sequence>
<organism evidence="2 3">
    <name type="scientific">Dreissena polymorpha</name>
    <name type="common">Zebra mussel</name>
    <name type="synonym">Mytilus polymorpha</name>
    <dbReference type="NCBI Taxonomy" id="45954"/>
    <lineage>
        <taxon>Eukaryota</taxon>
        <taxon>Metazoa</taxon>
        <taxon>Spiralia</taxon>
        <taxon>Lophotrochozoa</taxon>
        <taxon>Mollusca</taxon>
        <taxon>Bivalvia</taxon>
        <taxon>Autobranchia</taxon>
        <taxon>Heteroconchia</taxon>
        <taxon>Euheterodonta</taxon>
        <taxon>Imparidentia</taxon>
        <taxon>Neoheterodontei</taxon>
        <taxon>Myida</taxon>
        <taxon>Dreissenoidea</taxon>
        <taxon>Dreissenidae</taxon>
        <taxon>Dreissena</taxon>
    </lineage>
</organism>
<evidence type="ECO:0000256" key="1">
    <source>
        <dbReference type="SAM" id="MobiDB-lite"/>
    </source>
</evidence>
<reference evidence="2" key="2">
    <citation type="submission" date="2020-11" db="EMBL/GenBank/DDBJ databases">
        <authorList>
            <person name="McCartney M.A."/>
            <person name="Auch B."/>
            <person name="Kono T."/>
            <person name="Mallez S."/>
            <person name="Becker A."/>
            <person name="Gohl D.M."/>
            <person name="Silverstein K.A.T."/>
            <person name="Koren S."/>
            <person name="Bechman K.B."/>
            <person name="Herman A."/>
            <person name="Abrahante J.E."/>
            <person name="Garbe J."/>
        </authorList>
    </citation>
    <scope>NUCLEOTIDE SEQUENCE</scope>
    <source>
        <strain evidence="2">Duluth1</strain>
        <tissue evidence="2">Whole animal</tissue>
    </source>
</reference>
<dbReference type="GO" id="GO:0003700">
    <property type="term" value="F:DNA-binding transcription factor activity"/>
    <property type="evidence" value="ECO:0007669"/>
    <property type="project" value="InterPro"/>
</dbReference>
<evidence type="ECO:0000313" key="2">
    <source>
        <dbReference type="EMBL" id="KAH3780891.1"/>
    </source>
</evidence>
<dbReference type="EMBL" id="JAIWYP010000008">
    <property type="protein sequence ID" value="KAH3780891.1"/>
    <property type="molecule type" value="Genomic_DNA"/>
</dbReference>
<name>A0A9D4IM84_DREPO</name>
<comment type="caution">
    <text evidence="2">The sequence shown here is derived from an EMBL/GenBank/DDBJ whole genome shotgun (WGS) entry which is preliminary data.</text>
</comment>
<reference evidence="2" key="1">
    <citation type="journal article" date="2019" name="bioRxiv">
        <title>The Genome of the Zebra Mussel, Dreissena polymorpha: A Resource for Invasive Species Research.</title>
        <authorList>
            <person name="McCartney M.A."/>
            <person name="Auch B."/>
            <person name="Kono T."/>
            <person name="Mallez S."/>
            <person name="Zhang Y."/>
            <person name="Obille A."/>
            <person name="Becker A."/>
            <person name="Abrahante J.E."/>
            <person name="Garbe J."/>
            <person name="Badalamenti J.P."/>
            <person name="Herman A."/>
            <person name="Mangelson H."/>
            <person name="Liachko I."/>
            <person name="Sullivan S."/>
            <person name="Sone E.D."/>
            <person name="Koren S."/>
            <person name="Silverstein K.A.T."/>
            <person name="Beckman K.B."/>
            <person name="Gohl D.M."/>
        </authorList>
    </citation>
    <scope>NUCLEOTIDE SEQUENCE</scope>
    <source>
        <strain evidence="2">Duluth1</strain>
        <tissue evidence="2">Whole animal</tissue>
    </source>
</reference>
<gene>
    <name evidence="2" type="ORF">DPMN_158716</name>
</gene>
<feature type="compositionally biased region" description="Basic and acidic residues" evidence="1">
    <location>
        <begin position="56"/>
        <end position="69"/>
    </location>
</feature>
<dbReference type="AlphaFoldDB" id="A0A9D4IM84"/>
<dbReference type="PANTHER" id="PTHR47456">
    <property type="entry name" value="PHD-TYPE DOMAIN-CONTAINING PROTEIN"/>
    <property type="match status" value="1"/>
</dbReference>
<keyword evidence="3" id="KW-1185">Reference proteome</keyword>
<evidence type="ECO:0000313" key="3">
    <source>
        <dbReference type="Proteomes" id="UP000828390"/>
    </source>
</evidence>
<protein>
    <submittedName>
        <fullName evidence="2">Uncharacterized protein</fullName>
    </submittedName>
</protein>
<dbReference type="InterPro" id="IPR029309">
    <property type="entry name" value="CaRF"/>
</dbReference>
<feature type="region of interest" description="Disordered" evidence="1">
    <location>
        <begin position="34"/>
        <end position="69"/>
    </location>
</feature>
<dbReference type="Pfam" id="PF15299">
    <property type="entry name" value="ALS2CR8"/>
    <property type="match status" value="1"/>
</dbReference>